<keyword evidence="17" id="KW-1185">Reference proteome</keyword>
<dbReference type="SUPFAM" id="SSF57184">
    <property type="entry name" value="Growth factor receptor domain"/>
    <property type="match status" value="1"/>
</dbReference>
<evidence type="ECO:0000256" key="3">
    <source>
        <dbReference type="ARBA" id="ARBA00022530"/>
    </source>
</evidence>
<feature type="domain" description="Laminin EGF-like" evidence="14">
    <location>
        <begin position="505"/>
        <end position="553"/>
    </location>
</feature>
<evidence type="ECO:0000259" key="15">
    <source>
        <dbReference type="PROSITE" id="PS51115"/>
    </source>
</evidence>
<dbReference type="InterPro" id="IPR056863">
    <property type="entry name" value="LMN_ATRN_NET-like_EGF"/>
</dbReference>
<keyword evidence="8 13" id="KW-0175">Coiled coil</keyword>
<reference evidence="16 17" key="1">
    <citation type="submission" date="2019-01" db="EMBL/GenBank/DDBJ databases">
        <title>A draft genome assembly of the solar-powered sea slug Elysia chlorotica.</title>
        <authorList>
            <person name="Cai H."/>
            <person name="Li Q."/>
            <person name="Fang X."/>
            <person name="Li J."/>
            <person name="Curtis N.E."/>
            <person name="Altenburger A."/>
            <person name="Shibata T."/>
            <person name="Feng M."/>
            <person name="Maeda T."/>
            <person name="Schwartz J.A."/>
            <person name="Shigenobu S."/>
            <person name="Lundholm N."/>
            <person name="Nishiyama T."/>
            <person name="Yang H."/>
            <person name="Hasebe M."/>
            <person name="Li S."/>
            <person name="Pierce S.K."/>
            <person name="Wang J."/>
        </authorList>
    </citation>
    <scope>NUCLEOTIDE SEQUENCE [LARGE SCALE GENOMIC DNA]</scope>
    <source>
        <strain evidence="16">EC2010</strain>
        <tissue evidence="16">Whole organism of an adult</tissue>
    </source>
</reference>
<dbReference type="InterPro" id="IPR009030">
    <property type="entry name" value="Growth_fac_rcpt_cys_sf"/>
</dbReference>
<dbReference type="PROSITE" id="PS51115">
    <property type="entry name" value="LAMININ_IVA"/>
    <property type="match status" value="1"/>
</dbReference>
<dbReference type="Pfam" id="PF00053">
    <property type="entry name" value="EGF_laminin"/>
    <property type="match status" value="6"/>
</dbReference>
<evidence type="ECO:0000256" key="8">
    <source>
        <dbReference type="ARBA" id="ARBA00023054"/>
    </source>
</evidence>
<keyword evidence="5" id="KW-0677">Repeat</keyword>
<comment type="caution">
    <text evidence="12">Lacks conserved residue(s) required for the propagation of feature annotation.</text>
</comment>
<keyword evidence="10" id="KW-0325">Glycoprotein</keyword>
<dbReference type="Pfam" id="PF00052">
    <property type="entry name" value="Laminin_B"/>
    <property type="match status" value="1"/>
</dbReference>
<accession>A0A3S1ADS8</accession>
<comment type="subcellular location">
    <subcellularLocation>
        <location evidence="1">Secreted</location>
        <location evidence="1">Extracellular space</location>
        <location evidence="1">Extracellular matrix</location>
        <location evidence="1">Basement membrane</location>
    </subcellularLocation>
</comment>
<dbReference type="OrthoDB" id="5985440at2759"/>
<feature type="non-terminal residue" evidence="16">
    <location>
        <position position="1"/>
    </location>
</feature>
<feature type="disulfide bond" evidence="12">
    <location>
        <begin position="526"/>
        <end position="535"/>
    </location>
</feature>
<dbReference type="PROSITE" id="PS01248">
    <property type="entry name" value="EGF_LAM_1"/>
    <property type="match status" value="3"/>
</dbReference>
<evidence type="ECO:0008006" key="18">
    <source>
        <dbReference type="Google" id="ProtNLM"/>
    </source>
</evidence>
<dbReference type="SMART" id="SM00281">
    <property type="entry name" value="LamB"/>
    <property type="match status" value="1"/>
</dbReference>
<dbReference type="STRING" id="188477.A0A3S1ADS8"/>
<dbReference type="PANTHER" id="PTHR10574">
    <property type="entry name" value="NETRIN/LAMININ-RELATED"/>
    <property type="match status" value="1"/>
</dbReference>
<feature type="disulfide bond" evidence="12">
    <location>
        <begin position="556"/>
        <end position="573"/>
    </location>
</feature>
<feature type="disulfide bond" evidence="12">
    <location>
        <begin position="505"/>
        <end position="517"/>
    </location>
</feature>
<evidence type="ECO:0000259" key="14">
    <source>
        <dbReference type="PROSITE" id="PS50027"/>
    </source>
</evidence>
<evidence type="ECO:0000256" key="10">
    <source>
        <dbReference type="ARBA" id="ARBA00023180"/>
    </source>
</evidence>
<dbReference type="PRINTS" id="PR00011">
    <property type="entry name" value="EGFLAMININ"/>
</dbReference>
<protein>
    <recommendedName>
        <fullName evidence="18">Laminin EGF-like domain-containing protein</fullName>
    </recommendedName>
</protein>
<dbReference type="EMBL" id="RQTK01000059">
    <property type="protein sequence ID" value="RUS89303.1"/>
    <property type="molecule type" value="Genomic_DNA"/>
</dbReference>
<dbReference type="Pfam" id="PF24973">
    <property type="entry name" value="EGF_LMN_ATRN"/>
    <property type="match status" value="1"/>
</dbReference>
<evidence type="ECO:0000256" key="5">
    <source>
        <dbReference type="ARBA" id="ARBA00022737"/>
    </source>
</evidence>
<evidence type="ECO:0000256" key="7">
    <source>
        <dbReference type="ARBA" id="ARBA00022889"/>
    </source>
</evidence>
<feature type="disulfide bond" evidence="12">
    <location>
        <begin position="363"/>
        <end position="372"/>
    </location>
</feature>
<dbReference type="InterPro" id="IPR050440">
    <property type="entry name" value="Laminin/Netrin_ECM"/>
</dbReference>
<feature type="domain" description="Laminin EGF-like" evidence="14">
    <location>
        <begin position="458"/>
        <end position="504"/>
    </location>
</feature>
<evidence type="ECO:0000256" key="12">
    <source>
        <dbReference type="PROSITE-ProRule" id="PRU00460"/>
    </source>
</evidence>
<feature type="domain" description="Laminin EGF-like" evidence="14">
    <location>
        <begin position="1"/>
        <end position="51"/>
    </location>
</feature>
<comment type="caution">
    <text evidence="16">The sequence shown here is derived from an EMBL/GenBank/DDBJ whole genome shotgun (WGS) entry which is preliminary data.</text>
</comment>
<evidence type="ECO:0000256" key="11">
    <source>
        <dbReference type="ARBA" id="ARBA00023292"/>
    </source>
</evidence>
<proteinExistence type="predicted"/>
<evidence type="ECO:0000313" key="17">
    <source>
        <dbReference type="Proteomes" id="UP000271974"/>
    </source>
</evidence>
<dbReference type="PANTHER" id="PTHR10574:SF444">
    <property type="entry name" value="BASEMENT MEMBRANE-SPECIFIC HEPARAN SULFATE PROTEOGLYCAN CORE PROTEIN"/>
    <property type="match status" value="1"/>
</dbReference>
<dbReference type="SUPFAM" id="SSF57196">
    <property type="entry name" value="EGF/Laminin"/>
    <property type="match status" value="4"/>
</dbReference>
<feature type="disulfide bond" evidence="12">
    <location>
        <begin position="1"/>
        <end position="13"/>
    </location>
</feature>
<dbReference type="GO" id="GO:0009888">
    <property type="term" value="P:tissue development"/>
    <property type="evidence" value="ECO:0007669"/>
    <property type="project" value="TreeGrafter"/>
</dbReference>
<evidence type="ECO:0000256" key="1">
    <source>
        <dbReference type="ARBA" id="ARBA00004302"/>
    </source>
</evidence>
<dbReference type="GO" id="GO:0009887">
    <property type="term" value="P:animal organ morphogenesis"/>
    <property type="evidence" value="ECO:0007669"/>
    <property type="project" value="TreeGrafter"/>
</dbReference>
<dbReference type="GO" id="GO:0007155">
    <property type="term" value="P:cell adhesion"/>
    <property type="evidence" value="ECO:0007669"/>
    <property type="project" value="UniProtKB-KW"/>
</dbReference>
<name>A0A3S1ADS8_ELYCH</name>
<dbReference type="GO" id="GO:0005604">
    <property type="term" value="C:basement membrane"/>
    <property type="evidence" value="ECO:0007669"/>
    <property type="project" value="UniProtKB-SubCell"/>
</dbReference>
<feature type="disulfide bond" evidence="12">
    <location>
        <begin position="554"/>
        <end position="566"/>
    </location>
</feature>
<sequence length="1256" mass="132660">CSCNSQGSTDRSCNATTGTCQCLPNVEGNNCDSCKTGYFGLGRWHPDGCIPCFCWNHGQECSSAQNFYSSVTQRAWPTDTPEDRWQAEVDGTVPGNYTVQVEAVAIATRTGFALRISEASRGPDDILLLADAAFLGDQGASYGRSLTIVVTPSAPATSLTLTPTETRAVPGYDVILSGEYCTLGHAWNSSLYVAGEPRTFQITMSELHWEVISCQGGADNSTPSGQRPDYDQFVEVLSDLRQMKIRIYTANVTEFSALDLISVSLDGSVDGSKVSSHSGVLVNNVEVCQCDTGYTGSRCEACGKDHTRETPGDDYPGSTCVACACNGHGVTDCTAEQLQVTPDPVTCAATLTSCDPVSGTCSCKDNTGGDHCEICLDGYYGDATRGTDNDCLPCGCPGSIVGGDVNVFAQLCSANTAGDPVCINCTEGHGGDRCEICLDGYFGTPENATNNGGKCSPCDCNGRAETCDTETGQCIACRNNTAGRTCEICAPGYFGNAAVETCQECTCSQYPGATGNCDHVTGECECLPNVGGATCDVCDDTTYNLTAGVGCVPCNCYPQGSLSLICDKATGNCNCRNLVQGRTCAECQPGFWNVNQVTGCDTCGCNLQGTIKREDGQIEPSCDVITGQCTCALPGIVGRTCDSCSPVSKNTYSYIDLFFIGSFPNCELCGECYDSWADKIEVEGDLIAEADTALRAIWTHYDDQTEAQVSAALDAIQEQIIEAEKSISGVEALARQLQEIQDRFSQALVNQSALSSEVTDLSQTQQSLLTTRTSLSALTELIQVSATVTTSVSDLRVQLDDLVRDAQARSQQGNSSWANIERLSFTVASPAERERQLRLQANTLLTISSRANQNYELAANLFRAVIAPGVEDTTKGLRSATQDLTGSQAVAAEVASIIQTVQSDLASVQSASLTLGSQAGQLKKSLLTAVADLQGYVSGTSAAQIAAIRVRKSAQTFKNVSETAVETIIRSTGSVLDDLFALTLAQTNLVKAQSQASTVQNTRLPSQLDLQSVVKQITQSGVSQEAVEELNLRAEEDLFTAERAVEDTQKALAKSRELNQDLTLMAEDILDSRDLRASATGLALASNASQRNIVQTLDQATAHSDKAESDANNITAEAAVLTSTIQEVNSCLDQANVDVTSGTTAANSIKARADSASTAQRTLISLMVSIGEEDSDRGVTTVLSSLTQANSTLSDMESSLSELEALVDIAGLVQQLQTQASQLVTLNLDLDALTSEVDSILVALQEADGTTTCDGG</sequence>
<dbReference type="AlphaFoldDB" id="A0A3S1ADS8"/>
<dbReference type="Gene3D" id="2.10.25.10">
    <property type="entry name" value="Laminin"/>
    <property type="match status" value="7"/>
</dbReference>
<gene>
    <name evidence="16" type="ORF">EGW08_002910</name>
</gene>
<keyword evidence="6" id="KW-0084">Basement membrane</keyword>
<evidence type="ECO:0000313" key="16">
    <source>
        <dbReference type="EMBL" id="RUS89303.1"/>
    </source>
</evidence>
<keyword evidence="2" id="KW-0964">Secreted</keyword>
<evidence type="ECO:0000256" key="13">
    <source>
        <dbReference type="SAM" id="Coils"/>
    </source>
</evidence>
<dbReference type="CDD" id="cd00055">
    <property type="entry name" value="EGF_Lam"/>
    <property type="match status" value="6"/>
</dbReference>
<keyword evidence="7" id="KW-0130">Cell adhesion</keyword>
<evidence type="ECO:0000256" key="9">
    <source>
        <dbReference type="ARBA" id="ARBA00023157"/>
    </source>
</evidence>
<feature type="domain" description="Laminin IV type A" evidence="15">
    <location>
        <begin position="71"/>
        <end position="287"/>
    </location>
</feature>
<dbReference type="SMART" id="SM00180">
    <property type="entry name" value="EGF_Lam"/>
    <property type="match status" value="7"/>
</dbReference>
<dbReference type="FunFam" id="2.10.25.10:FF:000065">
    <property type="entry name" value="Laminin subunit beta 1"/>
    <property type="match status" value="1"/>
</dbReference>
<keyword evidence="4" id="KW-0732">Signal</keyword>
<evidence type="ECO:0000256" key="6">
    <source>
        <dbReference type="ARBA" id="ARBA00022869"/>
    </source>
</evidence>
<feature type="disulfide bond" evidence="12">
    <location>
        <begin position="477"/>
        <end position="486"/>
    </location>
</feature>
<dbReference type="InterPro" id="IPR000742">
    <property type="entry name" value="EGF"/>
</dbReference>
<organism evidence="16 17">
    <name type="scientific">Elysia chlorotica</name>
    <name type="common">Eastern emerald elysia</name>
    <name type="synonym">Sea slug</name>
    <dbReference type="NCBI Taxonomy" id="188477"/>
    <lineage>
        <taxon>Eukaryota</taxon>
        <taxon>Metazoa</taxon>
        <taxon>Spiralia</taxon>
        <taxon>Lophotrochozoa</taxon>
        <taxon>Mollusca</taxon>
        <taxon>Gastropoda</taxon>
        <taxon>Heterobranchia</taxon>
        <taxon>Euthyneura</taxon>
        <taxon>Panpulmonata</taxon>
        <taxon>Sacoglossa</taxon>
        <taxon>Placobranchoidea</taxon>
        <taxon>Plakobranchidae</taxon>
        <taxon>Elysia</taxon>
    </lineage>
</organism>
<feature type="disulfide bond" evidence="12">
    <location>
        <begin position="507"/>
        <end position="524"/>
    </location>
</feature>
<evidence type="ECO:0000256" key="4">
    <source>
        <dbReference type="ARBA" id="ARBA00022729"/>
    </source>
</evidence>
<feature type="disulfide bond" evidence="12">
    <location>
        <begin position="22"/>
        <end position="31"/>
    </location>
</feature>
<keyword evidence="3" id="KW-0272">Extracellular matrix</keyword>
<feature type="disulfide bond" evidence="12">
    <location>
        <begin position="3"/>
        <end position="20"/>
    </location>
</feature>
<evidence type="ECO:0000256" key="2">
    <source>
        <dbReference type="ARBA" id="ARBA00022525"/>
    </source>
</evidence>
<dbReference type="Proteomes" id="UP000271974">
    <property type="component" value="Unassembled WGS sequence"/>
</dbReference>
<dbReference type="InterPro" id="IPR000034">
    <property type="entry name" value="Laminin_IV"/>
</dbReference>
<keyword evidence="11 12" id="KW-0424">Laminin EGF-like domain</keyword>
<dbReference type="FunFam" id="2.10.25.10:FF:000135">
    <property type="entry name" value="Laminin subunit beta 4"/>
    <property type="match status" value="2"/>
</dbReference>
<dbReference type="FunFam" id="2.10.25.10:FF:000188">
    <property type="entry name" value="Laminin subunit gamma 2"/>
    <property type="match status" value="1"/>
</dbReference>
<dbReference type="PROSITE" id="PS00022">
    <property type="entry name" value="EGF_1"/>
    <property type="match status" value="1"/>
</dbReference>
<feature type="disulfide bond" evidence="12">
    <location>
        <begin position="575"/>
        <end position="584"/>
    </location>
</feature>
<keyword evidence="9 12" id="KW-1015">Disulfide bond</keyword>
<feature type="domain" description="Laminin EGF-like" evidence="14">
    <location>
        <begin position="323"/>
        <end position="393"/>
    </location>
</feature>
<dbReference type="InterPro" id="IPR002049">
    <property type="entry name" value="LE_dom"/>
</dbReference>
<dbReference type="PROSITE" id="PS50027">
    <property type="entry name" value="EGF_LAM_2"/>
    <property type="match status" value="5"/>
</dbReference>
<feature type="coiled-coil region" evidence="13">
    <location>
        <begin position="713"/>
        <end position="750"/>
    </location>
</feature>
<feature type="domain" description="Laminin EGF-like" evidence="14">
    <location>
        <begin position="554"/>
        <end position="602"/>
    </location>
</feature>